<evidence type="ECO:0008006" key="3">
    <source>
        <dbReference type="Google" id="ProtNLM"/>
    </source>
</evidence>
<evidence type="ECO:0000313" key="2">
    <source>
        <dbReference type="Proteomes" id="UP001359469"/>
    </source>
</evidence>
<evidence type="ECO:0000313" key="1">
    <source>
        <dbReference type="EMBL" id="MEI7064503.1"/>
    </source>
</evidence>
<accession>A0ABU8JN61</accession>
<comment type="caution">
    <text evidence="1">The sequence shown here is derived from an EMBL/GenBank/DDBJ whole genome shotgun (WGS) entry which is preliminary data.</text>
</comment>
<proteinExistence type="predicted"/>
<reference evidence="1 2" key="1">
    <citation type="submission" date="2024-03" db="EMBL/GenBank/DDBJ databases">
        <title>Analysis of soft rot Pectobacteriaceae population diversity in US potato growing regions between 2016 and 2022.</title>
        <authorList>
            <person name="Ma X."/>
            <person name="Zhang X."/>
            <person name="Stodghill P."/>
            <person name="Rioux R."/>
            <person name="Babler B."/>
            <person name="Shrestha S."/>
            <person name="Babler B."/>
            <person name="Rivedal H."/>
            <person name="Frost K."/>
            <person name="Hao J."/>
            <person name="Secor G."/>
            <person name="Swingle B."/>
        </authorList>
    </citation>
    <scope>NUCLEOTIDE SEQUENCE [LARGE SCALE GENOMIC DNA]</scope>
    <source>
        <strain evidence="1 2">SR64</strain>
    </source>
</reference>
<keyword evidence="2" id="KW-1185">Reference proteome</keyword>
<dbReference type="EMBL" id="JBBBOO010000008">
    <property type="protein sequence ID" value="MEI7064503.1"/>
    <property type="molecule type" value="Genomic_DNA"/>
</dbReference>
<sequence>MTQPQRVILFSFPRLLLQTLLLQTLLLQTLLSAGIVGIDDGRFQRITRHPRGVAIISLSAVRCNPGQTGLYVIWRWNHTKKRQAQNDNQ</sequence>
<gene>
    <name evidence="1" type="ORF">WCU84_12630</name>
</gene>
<dbReference type="Proteomes" id="UP001359469">
    <property type="component" value="Unassembled WGS sequence"/>
</dbReference>
<dbReference type="RefSeq" id="WP_336681449.1">
    <property type="nucleotide sequence ID" value="NZ_JBBBOO010000008.1"/>
</dbReference>
<name>A0ABU8JN61_DICCH</name>
<organism evidence="1 2">
    <name type="scientific">Dickeya chrysanthemi</name>
    <name type="common">Pectobacterium chrysanthemi</name>
    <name type="synonym">Erwinia chrysanthemi</name>
    <dbReference type="NCBI Taxonomy" id="556"/>
    <lineage>
        <taxon>Bacteria</taxon>
        <taxon>Pseudomonadati</taxon>
        <taxon>Pseudomonadota</taxon>
        <taxon>Gammaproteobacteria</taxon>
        <taxon>Enterobacterales</taxon>
        <taxon>Pectobacteriaceae</taxon>
        <taxon>Dickeya</taxon>
    </lineage>
</organism>
<protein>
    <recommendedName>
        <fullName evidence="3">Secreted protein</fullName>
    </recommendedName>
</protein>